<protein>
    <recommendedName>
        <fullName evidence="5">Ribosomal protein s17</fullName>
    </recommendedName>
</protein>
<dbReference type="AlphaFoldDB" id="S8CDE4"/>
<comment type="caution">
    <text evidence="3">The sequence shown here is derived from an EMBL/GenBank/DDBJ whole genome shotgun (WGS) entry which is preliminary data.</text>
</comment>
<feature type="chain" id="PRO_5004549536" description="Ribosomal protein s17" evidence="2">
    <location>
        <begin position="19"/>
        <end position="371"/>
    </location>
</feature>
<evidence type="ECO:0000256" key="1">
    <source>
        <dbReference type="SAM" id="MobiDB-lite"/>
    </source>
</evidence>
<feature type="compositionally biased region" description="Polar residues" evidence="1">
    <location>
        <begin position="314"/>
        <end position="343"/>
    </location>
</feature>
<gene>
    <name evidence="3" type="ORF">H072_143</name>
</gene>
<proteinExistence type="predicted"/>
<dbReference type="OrthoDB" id="2336871at2759"/>
<feature type="compositionally biased region" description="Gly residues" evidence="1">
    <location>
        <begin position="298"/>
        <end position="311"/>
    </location>
</feature>
<reference evidence="3 4" key="1">
    <citation type="journal article" date="2013" name="PLoS Genet.">
        <title>Genomic mechanisms accounting for the adaptation to parasitism in nematode-trapping fungi.</title>
        <authorList>
            <person name="Meerupati T."/>
            <person name="Andersson K.M."/>
            <person name="Friman E."/>
            <person name="Kumar D."/>
            <person name="Tunlid A."/>
            <person name="Ahren D."/>
        </authorList>
    </citation>
    <scope>NUCLEOTIDE SEQUENCE [LARGE SCALE GENOMIC DNA]</scope>
    <source>
        <strain evidence="3 4">CBS 200.50</strain>
    </source>
</reference>
<evidence type="ECO:0000256" key="2">
    <source>
        <dbReference type="SAM" id="SignalP"/>
    </source>
</evidence>
<evidence type="ECO:0000313" key="3">
    <source>
        <dbReference type="EMBL" id="EPS45717.1"/>
    </source>
</evidence>
<feature type="signal peptide" evidence="2">
    <location>
        <begin position="1"/>
        <end position="18"/>
    </location>
</feature>
<dbReference type="eggNOG" id="ENOG502QU23">
    <property type="taxonomic scope" value="Eukaryota"/>
</dbReference>
<dbReference type="OMA" id="KMMSSII"/>
<evidence type="ECO:0008006" key="5">
    <source>
        <dbReference type="Google" id="ProtNLM"/>
    </source>
</evidence>
<sequence length="371" mass="37143">MYFKEVSSLLVLAAVAQAGLLPPSVDKYLAARNIIEARQNNRNGNNGGNGGNGGNALALNPNLVQTASQNTGQNGADVAPGQVNSATDPANFINFCQGKTLTNGAQNRGGSCNGIVMGEIPSANNMISSIFIFPKNGDNLAPNTDFNVQVQVNNLQAGSFTNAQATYYSAPQKLAGNGNIIGHCHITCQDLGNSLNPTNPPNPGTFAFFKGINDAGNNQGRLQAAVTGGLPAGNYRCCTMNSASNHQPVLMPVAQRGAQDDCVKFTVGGNGNNGGNGGANNGGNGGGANNGGNGGGANNGGNGGNGNGNGNGNTPQSINSTPTSTKAMQPKNTASSAASAVPTNANGTTGGNNGGKRRGRGGRKQGGAMRV</sequence>
<feature type="region of interest" description="Disordered" evidence="1">
    <location>
        <begin position="298"/>
        <end position="371"/>
    </location>
</feature>
<keyword evidence="2" id="KW-0732">Signal</keyword>
<accession>S8CDE4</accession>
<reference evidence="4" key="2">
    <citation type="submission" date="2013-04" db="EMBL/GenBank/DDBJ databases">
        <title>Genomic mechanisms accounting for the adaptation to parasitism in nematode-trapping fungi.</title>
        <authorList>
            <person name="Ahren D.G."/>
        </authorList>
    </citation>
    <scope>NUCLEOTIDE SEQUENCE [LARGE SCALE GENOMIC DNA]</scope>
    <source>
        <strain evidence="4">CBS 200.50</strain>
    </source>
</reference>
<evidence type="ECO:0000313" key="4">
    <source>
        <dbReference type="Proteomes" id="UP000015100"/>
    </source>
</evidence>
<keyword evidence="4" id="KW-1185">Reference proteome</keyword>
<dbReference type="HOGENOM" id="CLU_029378_0_0_1"/>
<name>S8CDE4_DACHA</name>
<dbReference type="InterPro" id="IPR053216">
    <property type="entry name" value="Appressorial_penetr-assoc"/>
</dbReference>
<dbReference type="EMBL" id="AQGS01000003">
    <property type="protein sequence ID" value="EPS45717.1"/>
    <property type="molecule type" value="Genomic_DNA"/>
</dbReference>
<dbReference type="STRING" id="1284197.S8CDE4"/>
<dbReference type="PANTHER" id="PTHR34587:SF2">
    <property type="entry name" value="G-PROTEIN COUPLED RECEPTORS FAMILY 1 PROFILE DOMAIN-CONTAINING PROTEIN"/>
    <property type="match status" value="1"/>
</dbReference>
<dbReference type="PANTHER" id="PTHR34587">
    <property type="entry name" value="VWFA DOMAIN-CONTAINING PROTEIN"/>
    <property type="match status" value="1"/>
</dbReference>
<organism evidence="3 4">
    <name type="scientific">Dactylellina haptotyla (strain CBS 200.50)</name>
    <name type="common">Nematode-trapping fungus</name>
    <name type="synonym">Monacrosporium haptotylum</name>
    <dbReference type="NCBI Taxonomy" id="1284197"/>
    <lineage>
        <taxon>Eukaryota</taxon>
        <taxon>Fungi</taxon>
        <taxon>Dikarya</taxon>
        <taxon>Ascomycota</taxon>
        <taxon>Pezizomycotina</taxon>
        <taxon>Orbiliomycetes</taxon>
        <taxon>Orbiliales</taxon>
        <taxon>Orbiliaceae</taxon>
        <taxon>Dactylellina</taxon>
    </lineage>
</organism>
<dbReference type="Proteomes" id="UP000015100">
    <property type="component" value="Unassembled WGS sequence"/>
</dbReference>